<protein>
    <submittedName>
        <fullName evidence="2">Uncharacterized protein</fullName>
    </submittedName>
</protein>
<sequence length="80" mass="8957">MKVMNSHNYCLDTFSEIHNVFHTNLLHPAASDPFPSQKIDNYQPPGYNRPTWEPASALENTAALDTYDQSLPPTNAPALE</sequence>
<dbReference type="EMBL" id="LGUA01003032">
    <property type="protein sequence ID" value="OAX77212.1"/>
    <property type="molecule type" value="Genomic_DNA"/>
</dbReference>
<evidence type="ECO:0000256" key="1">
    <source>
        <dbReference type="SAM" id="MobiDB-lite"/>
    </source>
</evidence>
<accession>A0A1B7NKC4</accession>
<dbReference type="OrthoDB" id="4177918at2759"/>
<reference evidence="2 3" key="1">
    <citation type="submission" date="2015-07" db="EMBL/GenBank/DDBJ databases">
        <title>Emmonsia species relationships and genome sequence.</title>
        <authorList>
            <person name="Cuomo C.A."/>
            <person name="Schwartz I.S."/>
            <person name="Kenyon C."/>
            <person name="de Hoog G.S."/>
            <person name="Govender N.P."/>
            <person name="Botha A."/>
            <person name="Moreno L."/>
            <person name="de Vries M."/>
            <person name="Munoz J.F."/>
            <person name="Stielow J.B."/>
        </authorList>
    </citation>
    <scope>NUCLEOTIDE SEQUENCE [LARGE SCALE GENOMIC DNA]</scope>
    <source>
        <strain evidence="2 3">CBS 136260</strain>
    </source>
</reference>
<evidence type="ECO:0000313" key="2">
    <source>
        <dbReference type="EMBL" id="OAX77212.1"/>
    </source>
</evidence>
<name>A0A1B7NKC4_9EURO</name>
<evidence type="ECO:0000313" key="3">
    <source>
        <dbReference type="Proteomes" id="UP000091918"/>
    </source>
</evidence>
<gene>
    <name evidence="2" type="ORF">ACJ72_08492</name>
</gene>
<proteinExistence type="predicted"/>
<dbReference type="Proteomes" id="UP000091918">
    <property type="component" value="Unassembled WGS sequence"/>
</dbReference>
<comment type="caution">
    <text evidence="2">The sequence shown here is derived from an EMBL/GenBank/DDBJ whole genome shotgun (WGS) entry which is preliminary data.</text>
</comment>
<keyword evidence="3" id="KW-1185">Reference proteome</keyword>
<feature type="region of interest" description="Disordered" evidence="1">
    <location>
        <begin position="30"/>
        <end position="50"/>
    </location>
</feature>
<dbReference type="AlphaFoldDB" id="A0A1B7NKC4"/>
<organism evidence="2 3">
    <name type="scientific">Emergomyces africanus</name>
    <dbReference type="NCBI Taxonomy" id="1955775"/>
    <lineage>
        <taxon>Eukaryota</taxon>
        <taxon>Fungi</taxon>
        <taxon>Dikarya</taxon>
        <taxon>Ascomycota</taxon>
        <taxon>Pezizomycotina</taxon>
        <taxon>Eurotiomycetes</taxon>
        <taxon>Eurotiomycetidae</taxon>
        <taxon>Onygenales</taxon>
        <taxon>Ajellomycetaceae</taxon>
        <taxon>Emergomyces</taxon>
    </lineage>
</organism>